<proteinExistence type="predicted"/>
<dbReference type="GO" id="GO:0003700">
    <property type="term" value="F:DNA-binding transcription factor activity"/>
    <property type="evidence" value="ECO:0007669"/>
    <property type="project" value="InterPro"/>
</dbReference>
<dbReference type="Pfam" id="PF13411">
    <property type="entry name" value="MerR_1"/>
    <property type="match status" value="1"/>
</dbReference>
<dbReference type="GO" id="GO:0003677">
    <property type="term" value="F:DNA binding"/>
    <property type="evidence" value="ECO:0007669"/>
    <property type="project" value="UniProtKB-KW"/>
</dbReference>
<dbReference type="SUPFAM" id="SSF46955">
    <property type="entry name" value="Putative DNA-binding domain"/>
    <property type="match status" value="1"/>
</dbReference>
<keyword evidence="5" id="KW-1185">Reference proteome</keyword>
<evidence type="ECO:0000256" key="2">
    <source>
        <dbReference type="SAM" id="Coils"/>
    </source>
</evidence>
<evidence type="ECO:0000313" key="5">
    <source>
        <dbReference type="Proteomes" id="UP000035909"/>
    </source>
</evidence>
<dbReference type="EMBL" id="LDOU01000015">
    <property type="protein sequence ID" value="KLV07912.1"/>
    <property type="molecule type" value="Genomic_DNA"/>
</dbReference>
<dbReference type="InterPro" id="IPR009061">
    <property type="entry name" value="DNA-bd_dom_put_sf"/>
</dbReference>
<organism evidence="4 5">
    <name type="scientific">Photobacterium ganghwense</name>
    <dbReference type="NCBI Taxonomy" id="320778"/>
    <lineage>
        <taxon>Bacteria</taxon>
        <taxon>Pseudomonadati</taxon>
        <taxon>Pseudomonadota</taxon>
        <taxon>Gammaproteobacteria</taxon>
        <taxon>Vibrionales</taxon>
        <taxon>Vibrionaceae</taxon>
        <taxon>Photobacterium</taxon>
    </lineage>
</organism>
<evidence type="ECO:0000259" key="3">
    <source>
        <dbReference type="PROSITE" id="PS50937"/>
    </source>
</evidence>
<dbReference type="PROSITE" id="PS00552">
    <property type="entry name" value="HTH_MERR_1"/>
    <property type="match status" value="1"/>
</dbReference>
<dbReference type="PRINTS" id="PR00040">
    <property type="entry name" value="HTHMERR"/>
</dbReference>
<gene>
    <name evidence="4" type="ORF">ABT57_13715</name>
</gene>
<feature type="domain" description="HTH merR-type" evidence="3">
    <location>
        <begin position="1"/>
        <end position="69"/>
    </location>
</feature>
<dbReference type="PROSITE" id="PS50937">
    <property type="entry name" value="HTH_MERR_2"/>
    <property type="match status" value="1"/>
</dbReference>
<dbReference type="OrthoDB" id="9808480at2"/>
<dbReference type="Proteomes" id="UP000035909">
    <property type="component" value="Unassembled WGS sequence"/>
</dbReference>
<evidence type="ECO:0000256" key="1">
    <source>
        <dbReference type="ARBA" id="ARBA00023125"/>
    </source>
</evidence>
<accession>A0A0J1K0B7</accession>
<comment type="caution">
    <text evidence="4">The sequence shown here is derived from an EMBL/GenBank/DDBJ whole genome shotgun (WGS) entry which is preliminary data.</text>
</comment>
<sequence length="120" mass="14267">MKISEVSEKTNISIHTLRYYEKEGLLLNIRRNVSGQRIFDQTDIEWLTWIKRLKSTGMPLAEIKTFAKLRLAGTNTLHDRKLLLLTHKVNLEREIERLNDELEIVRYKINAYDEKILDLE</sequence>
<reference evidence="4 5" key="1">
    <citation type="submission" date="2015-05" db="EMBL/GenBank/DDBJ databases">
        <title>Photobacterium galathea sp. nov.</title>
        <authorList>
            <person name="Machado H."/>
            <person name="Gram L."/>
        </authorList>
    </citation>
    <scope>NUCLEOTIDE SEQUENCE [LARGE SCALE GENOMIC DNA]</scope>
    <source>
        <strain evidence="4 5">DSM 22954</strain>
    </source>
</reference>
<dbReference type="SMART" id="SM00422">
    <property type="entry name" value="HTH_MERR"/>
    <property type="match status" value="1"/>
</dbReference>
<dbReference type="InterPro" id="IPR047057">
    <property type="entry name" value="MerR_fam"/>
</dbReference>
<dbReference type="PATRIC" id="fig|320778.3.peg.2988"/>
<dbReference type="InterPro" id="IPR000551">
    <property type="entry name" value="MerR-type_HTH_dom"/>
</dbReference>
<dbReference type="CDD" id="cd01109">
    <property type="entry name" value="HTH_YyaN"/>
    <property type="match status" value="1"/>
</dbReference>
<dbReference type="PANTHER" id="PTHR30204:SF98">
    <property type="entry name" value="HTH-TYPE TRANSCRIPTIONAL REGULATOR ADHR"/>
    <property type="match status" value="1"/>
</dbReference>
<dbReference type="RefSeq" id="WP_047885806.1">
    <property type="nucleotide sequence ID" value="NZ_CP071326.1"/>
</dbReference>
<dbReference type="STRING" id="320778.ABT57_13715"/>
<dbReference type="Gene3D" id="1.10.1660.10">
    <property type="match status" value="1"/>
</dbReference>
<protein>
    <submittedName>
        <fullName evidence="4">MerR family transcriptional regulator</fullName>
    </submittedName>
</protein>
<dbReference type="AlphaFoldDB" id="A0A0J1K0B7"/>
<evidence type="ECO:0000313" key="4">
    <source>
        <dbReference type="EMBL" id="KLV07912.1"/>
    </source>
</evidence>
<name>A0A0J1K0B7_9GAMM</name>
<dbReference type="PANTHER" id="PTHR30204">
    <property type="entry name" value="REDOX-CYCLING DRUG-SENSING TRANSCRIPTIONAL ACTIVATOR SOXR"/>
    <property type="match status" value="1"/>
</dbReference>
<keyword evidence="2" id="KW-0175">Coiled coil</keyword>
<feature type="coiled-coil region" evidence="2">
    <location>
        <begin position="81"/>
        <end position="115"/>
    </location>
</feature>
<keyword evidence="1" id="KW-0238">DNA-binding</keyword>